<dbReference type="InterPro" id="IPR046849">
    <property type="entry name" value="E2_motif"/>
</dbReference>
<keyword evidence="9" id="KW-0472">Membrane</keyword>
<keyword evidence="1" id="KW-0723">Serine/threonine-protein kinase</keyword>
<dbReference type="GO" id="GO:0009451">
    <property type="term" value="P:RNA modification"/>
    <property type="evidence" value="ECO:0007669"/>
    <property type="project" value="InterPro"/>
</dbReference>
<dbReference type="Pfam" id="PF13812">
    <property type="entry name" value="PPR_3"/>
    <property type="match status" value="1"/>
</dbReference>
<dbReference type="EMBL" id="JBBNAF010000046">
    <property type="protein sequence ID" value="KAK9081794.1"/>
    <property type="molecule type" value="Genomic_DNA"/>
</dbReference>
<dbReference type="Proteomes" id="UP001420932">
    <property type="component" value="Unassembled WGS sequence"/>
</dbReference>
<organism evidence="13 14">
    <name type="scientific">Stephania yunnanensis</name>
    <dbReference type="NCBI Taxonomy" id="152371"/>
    <lineage>
        <taxon>Eukaryota</taxon>
        <taxon>Viridiplantae</taxon>
        <taxon>Streptophyta</taxon>
        <taxon>Embryophyta</taxon>
        <taxon>Tracheophyta</taxon>
        <taxon>Spermatophyta</taxon>
        <taxon>Magnoliopsida</taxon>
        <taxon>Ranunculales</taxon>
        <taxon>Menispermaceae</taxon>
        <taxon>Menispermoideae</taxon>
        <taxon>Cissampelideae</taxon>
        <taxon>Stephania</taxon>
    </lineage>
</organism>
<dbReference type="PROSITE" id="PS00107">
    <property type="entry name" value="PROTEIN_KINASE_ATP"/>
    <property type="match status" value="1"/>
</dbReference>
<name>A0AAP0HCI8_9MAGN</name>
<dbReference type="Pfam" id="PF20430">
    <property type="entry name" value="Eplus_motif"/>
    <property type="match status" value="1"/>
</dbReference>
<feature type="binding site" evidence="11">
    <location>
        <position position="132"/>
    </location>
    <ligand>
        <name>ATP</name>
        <dbReference type="ChEBI" id="CHEBI:30616"/>
    </ligand>
</feature>
<dbReference type="Pfam" id="PF13041">
    <property type="entry name" value="PPR_2"/>
    <property type="match status" value="1"/>
</dbReference>
<dbReference type="AlphaFoldDB" id="A0AAP0HCI8"/>
<dbReference type="FunFam" id="3.30.200.20:FF:000432">
    <property type="entry name" value="LRR receptor-like serine/threonine-protein kinase EFR"/>
    <property type="match status" value="1"/>
</dbReference>
<keyword evidence="3" id="KW-0812">Transmembrane</keyword>
<dbReference type="InterPro" id="IPR001245">
    <property type="entry name" value="Ser-Thr/Tyr_kinase_cat_dom"/>
</dbReference>
<sequence length="936" mass="104538">MFLQNLSSSLEYLNLSFNNFEGAMPTQGIFQNASAFSILGNNKLCGGISRASTSKDARSSSKSASRNIKSLWVRRTDETQKTSLYDHYERVSFLELHRATDGFSPANSIGTGHFGSLFKAIIREGTEPVAVKVLNMIDHKASKSFMAECEALRNVRHRNLMKILTACSTVDFQGNDFKALIFKFMPNGSLEKWLHPVRTDDERYLTENLSLSRRLNIAIDVASALDYLHNQCETPIVHCDLKPSNILLDEDMVAHVGYIPPDEEFEDGLDLHRCKIALRKEVMKIIDPHVLEHEEEEEEEANDDHRDIHSWKGTSCSPETDGFSPANLIGTGHFGSVFKRVILGSTEPVAVKFGELVAPDSIEWKLPNRAIDIASALDYLHNHCETPIIHFTGVQLCAFLSSQVLELYCKFGLIDDARRLFDGMSERNVFSWTSIMGLYCGLGDYEETIRLFDYGVVLGFEGNPFVNKSVLDMFVKCGMMDFARKLFEEMKFKDVVVWNMMVSGYASNGDFEQALKCFEDMKLAGVMPDCVTWNSIIAGYARKGQLEKASNCFDEMKGLDDFMPNVVSWTALIAGNEQHGHSSLALQVFRQTLIERVKPNSITIASVVSACTNLSLLQNGKEIHAYCIKTEGLDSDVFVGNALVDLYAKCRTVDVARRKFNLIKEKDLISWNSMLAGFAMGGYHEEAILLLNEMKALGFVPDIITALAGCALVKDLKLGKQIHGYVARNKIELSTGVGSALISMYSDCGRLDCKAASFLFELEPQNSGNYILLANIYSAVGRWEEAAKVRCLMKERGVSKPPGCSWIAVKRRIHSFIVGDASHPLIEEISAKVESLYSEIKEIGYVPETNFALQDVEDDEKENSLCGHSEKLAIAFGLISTPSGTPLRIIKNLRVCGDCHSATKFISKVTNREIIMRDCFRFHHFVDGVCSCGDYW</sequence>
<evidence type="ECO:0000259" key="12">
    <source>
        <dbReference type="PROSITE" id="PS50011"/>
    </source>
</evidence>
<dbReference type="InterPro" id="IPR008271">
    <property type="entry name" value="Ser/Thr_kinase_AS"/>
</dbReference>
<reference evidence="13 14" key="1">
    <citation type="submission" date="2024-01" db="EMBL/GenBank/DDBJ databases">
        <title>Genome assemblies of Stephania.</title>
        <authorList>
            <person name="Yang L."/>
        </authorList>
    </citation>
    <scope>NUCLEOTIDE SEQUENCE [LARGE SCALE GENOMIC DNA]</scope>
    <source>
        <strain evidence="13">YNDBR</strain>
        <tissue evidence="13">Leaf</tissue>
    </source>
</reference>
<feature type="repeat" description="PPR" evidence="10">
    <location>
        <begin position="529"/>
        <end position="559"/>
    </location>
</feature>
<dbReference type="Gene3D" id="1.10.510.10">
    <property type="entry name" value="Transferase(Phosphotransferase) domain 1"/>
    <property type="match status" value="1"/>
</dbReference>
<evidence type="ECO:0000256" key="5">
    <source>
        <dbReference type="ARBA" id="ARBA00022741"/>
    </source>
</evidence>
<dbReference type="SUPFAM" id="SSF56112">
    <property type="entry name" value="Protein kinase-like (PK-like)"/>
    <property type="match status" value="2"/>
</dbReference>
<keyword evidence="14" id="KW-1185">Reference proteome</keyword>
<dbReference type="PROSITE" id="PS50011">
    <property type="entry name" value="PROTEIN_KINASE_DOM"/>
    <property type="match status" value="1"/>
</dbReference>
<evidence type="ECO:0000313" key="14">
    <source>
        <dbReference type="Proteomes" id="UP001420932"/>
    </source>
</evidence>
<dbReference type="PANTHER" id="PTHR47926">
    <property type="entry name" value="PENTATRICOPEPTIDE REPEAT-CONTAINING PROTEIN"/>
    <property type="match status" value="1"/>
</dbReference>
<proteinExistence type="predicted"/>
<accession>A0AAP0HCI8</accession>
<dbReference type="InterPro" id="IPR000719">
    <property type="entry name" value="Prot_kinase_dom"/>
</dbReference>
<dbReference type="GO" id="GO:0004672">
    <property type="term" value="F:protein kinase activity"/>
    <property type="evidence" value="ECO:0007669"/>
    <property type="project" value="InterPro"/>
</dbReference>
<dbReference type="Pfam" id="PF07714">
    <property type="entry name" value="PK_Tyr_Ser-Thr"/>
    <property type="match status" value="1"/>
</dbReference>
<dbReference type="GO" id="GO:0008270">
    <property type="term" value="F:zinc ion binding"/>
    <property type="evidence" value="ECO:0007669"/>
    <property type="project" value="InterPro"/>
</dbReference>
<dbReference type="InterPro" id="IPR011990">
    <property type="entry name" value="TPR-like_helical_dom_sf"/>
</dbReference>
<dbReference type="Gene3D" id="1.25.40.10">
    <property type="entry name" value="Tetratricopeptide repeat domain"/>
    <property type="match status" value="4"/>
</dbReference>
<dbReference type="NCBIfam" id="TIGR00756">
    <property type="entry name" value="PPR"/>
    <property type="match status" value="3"/>
</dbReference>
<evidence type="ECO:0000256" key="9">
    <source>
        <dbReference type="ARBA" id="ARBA00023136"/>
    </source>
</evidence>
<dbReference type="InterPro" id="IPR017441">
    <property type="entry name" value="Protein_kinase_ATP_BS"/>
</dbReference>
<keyword evidence="8" id="KW-1133">Transmembrane helix</keyword>
<feature type="repeat" description="PPR" evidence="10">
    <location>
        <begin position="494"/>
        <end position="528"/>
    </location>
</feature>
<feature type="repeat" description="PPR" evidence="10">
    <location>
        <begin position="766"/>
        <end position="800"/>
    </location>
</feature>
<feature type="repeat" description="PPR" evidence="10">
    <location>
        <begin position="667"/>
        <end position="701"/>
    </location>
</feature>
<dbReference type="InterPro" id="IPR032867">
    <property type="entry name" value="DYW_dom"/>
</dbReference>
<dbReference type="Gene3D" id="3.80.10.10">
    <property type="entry name" value="Ribonuclease Inhibitor"/>
    <property type="match status" value="1"/>
</dbReference>
<dbReference type="InterPro" id="IPR002885">
    <property type="entry name" value="PPR_rpt"/>
</dbReference>
<dbReference type="InterPro" id="IPR032675">
    <property type="entry name" value="LRR_dom_sf"/>
</dbReference>
<dbReference type="Pfam" id="PF14432">
    <property type="entry name" value="DYW_deaminase"/>
    <property type="match status" value="1"/>
</dbReference>
<gene>
    <name evidence="13" type="ORF">Syun_031240</name>
</gene>
<dbReference type="SMART" id="SM00220">
    <property type="entry name" value="S_TKc"/>
    <property type="match status" value="1"/>
</dbReference>
<dbReference type="PROSITE" id="PS00108">
    <property type="entry name" value="PROTEIN_KINASE_ST"/>
    <property type="match status" value="1"/>
</dbReference>
<evidence type="ECO:0000256" key="1">
    <source>
        <dbReference type="ARBA" id="ARBA00022527"/>
    </source>
</evidence>
<evidence type="ECO:0000256" key="4">
    <source>
        <dbReference type="ARBA" id="ARBA00022737"/>
    </source>
</evidence>
<evidence type="ECO:0000256" key="7">
    <source>
        <dbReference type="ARBA" id="ARBA00022840"/>
    </source>
</evidence>
<evidence type="ECO:0000256" key="11">
    <source>
        <dbReference type="PROSITE-ProRule" id="PRU10141"/>
    </source>
</evidence>
<evidence type="ECO:0000313" key="13">
    <source>
        <dbReference type="EMBL" id="KAK9081794.1"/>
    </source>
</evidence>
<dbReference type="Gene3D" id="3.30.200.20">
    <property type="entry name" value="Phosphorylase Kinase, domain 1"/>
    <property type="match status" value="1"/>
</dbReference>
<feature type="domain" description="Protein kinase" evidence="12">
    <location>
        <begin position="103"/>
        <end position="431"/>
    </location>
</feature>
<dbReference type="Pfam" id="PF20431">
    <property type="entry name" value="E_motif"/>
    <property type="match status" value="1"/>
</dbReference>
<comment type="caution">
    <text evidence="13">The sequence shown here is derived from an EMBL/GenBank/DDBJ whole genome shotgun (WGS) entry which is preliminary data.</text>
</comment>
<dbReference type="InterPro" id="IPR011009">
    <property type="entry name" value="Kinase-like_dom_sf"/>
</dbReference>
<evidence type="ECO:0000256" key="2">
    <source>
        <dbReference type="ARBA" id="ARBA00022679"/>
    </source>
</evidence>
<keyword evidence="4" id="KW-0677">Repeat</keyword>
<evidence type="ECO:0000256" key="8">
    <source>
        <dbReference type="ARBA" id="ARBA00022989"/>
    </source>
</evidence>
<evidence type="ECO:0000256" key="10">
    <source>
        <dbReference type="PROSITE-ProRule" id="PRU00708"/>
    </source>
</evidence>
<keyword evidence="2" id="KW-0808">Transferase</keyword>
<protein>
    <recommendedName>
        <fullName evidence="12">Protein kinase domain-containing protein</fullName>
    </recommendedName>
</protein>
<dbReference type="Pfam" id="PF01535">
    <property type="entry name" value="PPR"/>
    <property type="match status" value="3"/>
</dbReference>
<evidence type="ECO:0000256" key="6">
    <source>
        <dbReference type="ARBA" id="ARBA00022777"/>
    </source>
</evidence>
<dbReference type="PROSITE" id="PS51375">
    <property type="entry name" value="PPR"/>
    <property type="match status" value="4"/>
</dbReference>
<keyword evidence="7 11" id="KW-0067">ATP-binding</keyword>
<dbReference type="GO" id="GO:0005524">
    <property type="term" value="F:ATP binding"/>
    <property type="evidence" value="ECO:0007669"/>
    <property type="project" value="UniProtKB-UniRule"/>
</dbReference>
<dbReference type="InterPro" id="IPR046960">
    <property type="entry name" value="PPR_At4g14850-like_plant"/>
</dbReference>
<evidence type="ECO:0000256" key="3">
    <source>
        <dbReference type="ARBA" id="ARBA00022692"/>
    </source>
</evidence>
<dbReference type="PANTHER" id="PTHR47926:SF347">
    <property type="entry name" value="PENTATRICOPEPTIDE REPEAT-CONTAINING PROTEIN"/>
    <property type="match status" value="1"/>
</dbReference>
<keyword evidence="6" id="KW-0418">Kinase</keyword>
<dbReference type="GO" id="GO:0003723">
    <property type="term" value="F:RNA binding"/>
    <property type="evidence" value="ECO:0007669"/>
    <property type="project" value="InterPro"/>
</dbReference>
<dbReference type="InterPro" id="IPR046848">
    <property type="entry name" value="E_motif"/>
</dbReference>
<keyword evidence="5 11" id="KW-0547">Nucleotide-binding</keyword>